<dbReference type="AlphaFoldDB" id="A0A5B7JA03"/>
<reference evidence="1 2" key="1">
    <citation type="submission" date="2019-05" db="EMBL/GenBank/DDBJ databases">
        <title>Another draft genome of Portunus trituberculatus and its Hox gene families provides insights of decapod evolution.</title>
        <authorList>
            <person name="Jeong J.-H."/>
            <person name="Song I."/>
            <person name="Kim S."/>
            <person name="Choi T."/>
            <person name="Kim D."/>
            <person name="Ryu S."/>
            <person name="Kim W."/>
        </authorList>
    </citation>
    <scope>NUCLEOTIDE SEQUENCE [LARGE SCALE GENOMIC DNA]</scope>
    <source>
        <tissue evidence="1">Muscle</tissue>
    </source>
</reference>
<name>A0A5B7JA03_PORTR</name>
<evidence type="ECO:0000313" key="1">
    <source>
        <dbReference type="EMBL" id="MPC90287.1"/>
    </source>
</evidence>
<dbReference type="Proteomes" id="UP000324222">
    <property type="component" value="Unassembled WGS sequence"/>
</dbReference>
<evidence type="ECO:0000313" key="2">
    <source>
        <dbReference type="Proteomes" id="UP000324222"/>
    </source>
</evidence>
<dbReference type="EMBL" id="VSRR010083872">
    <property type="protein sequence ID" value="MPC90287.1"/>
    <property type="molecule type" value="Genomic_DNA"/>
</dbReference>
<proteinExistence type="predicted"/>
<sequence>MNNRYIQSCYVAIEYISLRTGPYLTQPNLTNQKVARVDTRPHLVCRDGSVAVQGRRRRPEDRGCGDVSELNTDALWGPRGGCGGKRGEY</sequence>
<accession>A0A5B7JA03</accession>
<comment type="caution">
    <text evidence="1">The sequence shown here is derived from an EMBL/GenBank/DDBJ whole genome shotgun (WGS) entry which is preliminary data.</text>
</comment>
<gene>
    <name evidence="1" type="ORF">E2C01_085264</name>
</gene>
<organism evidence="1 2">
    <name type="scientific">Portunus trituberculatus</name>
    <name type="common">Swimming crab</name>
    <name type="synonym">Neptunus trituberculatus</name>
    <dbReference type="NCBI Taxonomy" id="210409"/>
    <lineage>
        <taxon>Eukaryota</taxon>
        <taxon>Metazoa</taxon>
        <taxon>Ecdysozoa</taxon>
        <taxon>Arthropoda</taxon>
        <taxon>Crustacea</taxon>
        <taxon>Multicrustacea</taxon>
        <taxon>Malacostraca</taxon>
        <taxon>Eumalacostraca</taxon>
        <taxon>Eucarida</taxon>
        <taxon>Decapoda</taxon>
        <taxon>Pleocyemata</taxon>
        <taxon>Brachyura</taxon>
        <taxon>Eubrachyura</taxon>
        <taxon>Portunoidea</taxon>
        <taxon>Portunidae</taxon>
        <taxon>Portuninae</taxon>
        <taxon>Portunus</taxon>
    </lineage>
</organism>
<keyword evidence="2" id="KW-1185">Reference proteome</keyword>
<protein>
    <submittedName>
        <fullName evidence="1">Uncharacterized protein</fullName>
    </submittedName>
</protein>